<name>A0A9D1D3Y4_9ACTN</name>
<reference evidence="6" key="1">
    <citation type="submission" date="2020-10" db="EMBL/GenBank/DDBJ databases">
        <authorList>
            <person name="Gilroy R."/>
        </authorList>
    </citation>
    <scope>NUCLEOTIDE SEQUENCE</scope>
    <source>
        <strain evidence="6">ChiGjej1B1-2707</strain>
    </source>
</reference>
<dbReference type="Pfam" id="PF01325">
    <property type="entry name" value="Fe_dep_repress"/>
    <property type="match status" value="1"/>
</dbReference>
<dbReference type="GO" id="GO:0003700">
    <property type="term" value="F:DNA-binding transcription factor activity"/>
    <property type="evidence" value="ECO:0007669"/>
    <property type="project" value="InterPro"/>
</dbReference>
<dbReference type="Gene3D" id="1.10.60.10">
    <property type="entry name" value="Iron dependent repressor, metal binding and dimerisation domain"/>
    <property type="match status" value="1"/>
</dbReference>
<comment type="caution">
    <text evidence="6">The sequence shown here is derived from an EMBL/GenBank/DDBJ whole genome shotgun (WGS) entry which is preliminary data.</text>
</comment>
<evidence type="ECO:0000256" key="2">
    <source>
        <dbReference type="ARBA" id="ARBA00023015"/>
    </source>
</evidence>
<keyword evidence="3" id="KW-0238">DNA-binding</keyword>
<dbReference type="InterPro" id="IPR036388">
    <property type="entry name" value="WH-like_DNA-bd_sf"/>
</dbReference>
<reference evidence="6" key="2">
    <citation type="journal article" date="2021" name="PeerJ">
        <title>Extensive microbial diversity within the chicken gut microbiome revealed by metagenomics and culture.</title>
        <authorList>
            <person name="Gilroy R."/>
            <person name="Ravi A."/>
            <person name="Getino M."/>
            <person name="Pursley I."/>
            <person name="Horton D.L."/>
            <person name="Alikhan N.F."/>
            <person name="Baker D."/>
            <person name="Gharbi K."/>
            <person name="Hall N."/>
            <person name="Watson M."/>
            <person name="Adriaenssens E.M."/>
            <person name="Foster-Nyarko E."/>
            <person name="Jarju S."/>
            <person name="Secka A."/>
            <person name="Antonio M."/>
            <person name="Oren A."/>
            <person name="Chaudhuri R.R."/>
            <person name="La Ragione R."/>
            <person name="Hildebrand F."/>
            <person name="Pallen M.J."/>
        </authorList>
    </citation>
    <scope>NUCLEOTIDE SEQUENCE</scope>
    <source>
        <strain evidence="6">ChiGjej1B1-2707</strain>
    </source>
</reference>
<evidence type="ECO:0000259" key="5">
    <source>
        <dbReference type="PROSITE" id="PS50944"/>
    </source>
</evidence>
<dbReference type="SMART" id="SM00529">
    <property type="entry name" value="HTH_DTXR"/>
    <property type="match status" value="1"/>
</dbReference>
<feature type="domain" description="HTH dtxR-type" evidence="5">
    <location>
        <begin position="1"/>
        <end position="63"/>
    </location>
</feature>
<dbReference type="GO" id="GO:0046983">
    <property type="term" value="F:protein dimerization activity"/>
    <property type="evidence" value="ECO:0007669"/>
    <property type="project" value="InterPro"/>
</dbReference>
<keyword evidence="4" id="KW-0804">Transcription</keyword>
<dbReference type="InterPro" id="IPR022689">
    <property type="entry name" value="Iron_dep_repressor"/>
</dbReference>
<dbReference type="PROSITE" id="PS50944">
    <property type="entry name" value="HTH_DTXR"/>
    <property type="match status" value="1"/>
</dbReference>
<evidence type="ECO:0000256" key="1">
    <source>
        <dbReference type="ARBA" id="ARBA00007871"/>
    </source>
</evidence>
<dbReference type="Pfam" id="PF02742">
    <property type="entry name" value="Fe_dep_repr_C"/>
    <property type="match status" value="1"/>
</dbReference>
<dbReference type="InterPro" id="IPR022687">
    <property type="entry name" value="HTH_DTXR"/>
</dbReference>
<keyword evidence="2" id="KW-0805">Transcription regulation</keyword>
<comment type="similarity">
    <text evidence="1">Belongs to the DtxR/MntR family.</text>
</comment>
<organism evidence="6 7">
    <name type="scientific">Candidatus Aveggerthella stercoripullorum</name>
    <dbReference type="NCBI Taxonomy" id="2840688"/>
    <lineage>
        <taxon>Bacteria</taxon>
        <taxon>Bacillati</taxon>
        <taxon>Actinomycetota</taxon>
        <taxon>Coriobacteriia</taxon>
        <taxon>Eggerthellales</taxon>
        <taxon>Eggerthellaceae</taxon>
        <taxon>Eggerthellaceae incertae sedis</taxon>
        <taxon>Candidatus Aveggerthella</taxon>
    </lineage>
</organism>
<dbReference type="InterPro" id="IPR001367">
    <property type="entry name" value="Fe_dep_repressor"/>
</dbReference>
<dbReference type="SUPFAM" id="SSF46785">
    <property type="entry name" value="Winged helix' DNA-binding domain"/>
    <property type="match status" value="1"/>
</dbReference>
<dbReference type="AlphaFoldDB" id="A0A9D1D3Y4"/>
<dbReference type="InterPro" id="IPR036390">
    <property type="entry name" value="WH_DNA-bd_sf"/>
</dbReference>
<dbReference type="PANTHER" id="PTHR33238:SF7">
    <property type="entry name" value="IRON-DEPENDENT TRANSCRIPTIONAL REGULATOR"/>
    <property type="match status" value="1"/>
</dbReference>
<evidence type="ECO:0000256" key="3">
    <source>
        <dbReference type="ARBA" id="ARBA00023125"/>
    </source>
</evidence>
<gene>
    <name evidence="6" type="ORF">IAA69_08810</name>
</gene>
<sequence length="129" mass="14222">MRTYESQEDYLEAILVLRRRGGAVRAVDVAELLDVSKPSVSKAIGLLTARGFVEVVDHDVRLTEDGMRIAESVLERHVFFSDLLESAGVDAQTASSEACRMEHCLSSDSFAKLAAHLKSFRRGAAERII</sequence>
<evidence type="ECO:0000313" key="6">
    <source>
        <dbReference type="EMBL" id="HIR02343.1"/>
    </source>
</evidence>
<proteinExistence type="inferred from homology"/>
<evidence type="ECO:0000256" key="4">
    <source>
        <dbReference type="ARBA" id="ARBA00023163"/>
    </source>
</evidence>
<evidence type="ECO:0000313" key="7">
    <source>
        <dbReference type="Proteomes" id="UP000824261"/>
    </source>
</evidence>
<dbReference type="Gene3D" id="1.10.10.10">
    <property type="entry name" value="Winged helix-like DNA-binding domain superfamily/Winged helix DNA-binding domain"/>
    <property type="match status" value="1"/>
</dbReference>
<dbReference type="GO" id="GO:0003677">
    <property type="term" value="F:DNA binding"/>
    <property type="evidence" value="ECO:0007669"/>
    <property type="project" value="UniProtKB-KW"/>
</dbReference>
<dbReference type="InterPro" id="IPR050536">
    <property type="entry name" value="DtxR_MntR_Metal-Reg"/>
</dbReference>
<accession>A0A9D1D3Y4</accession>
<dbReference type="SUPFAM" id="SSF47979">
    <property type="entry name" value="Iron-dependent repressor protein, dimerization domain"/>
    <property type="match status" value="1"/>
</dbReference>
<protein>
    <submittedName>
        <fullName evidence="6">Metal-dependent transcriptional regulator</fullName>
    </submittedName>
</protein>
<dbReference type="EMBL" id="DVGB01000107">
    <property type="protein sequence ID" value="HIR02343.1"/>
    <property type="molecule type" value="Genomic_DNA"/>
</dbReference>
<dbReference type="PANTHER" id="PTHR33238">
    <property type="entry name" value="IRON (METAL) DEPENDENT REPRESSOR, DTXR FAMILY"/>
    <property type="match status" value="1"/>
</dbReference>
<dbReference type="InterPro" id="IPR036421">
    <property type="entry name" value="Fe_dep_repressor_sf"/>
</dbReference>
<dbReference type="GO" id="GO:0046914">
    <property type="term" value="F:transition metal ion binding"/>
    <property type="evidence" value="ECO:0007669"/>
    <property type="project" value="InterPro"/>
</dbReference>
<dbReference type="Proteomes" id="UP000824261">
    <property type="component" value="Unassembled WGS sequence"/>
</dbReference>